<reference evidence="10" key="2">
    <citation type="submission" date="2020-09" db="EMBL/GenBank/DDBJ databases">
        <authorList>
            <person name="Sun Q."/>
            <person name="Kim S."/>
        </authorList>
    </citation>
    <scope>NUCLEOTIDE SEQUENCE</scope>
    <source>
        <strain evidence="10">KCTC 23732</strain>
    </source>
</reference>
<dbReference type="Pfam" id="PF00528">
    <property type="entry name" value="BPD_transp_1"/>
    <property type="match status" value="1"/>
</dbReference>
<feature type="transmembrane region" description="Helical" evidence="8">
    <location>
        <begin position="108"/>
        <end position="131"/>
    </location>
</feature>
<evidence type="ECO:0000256" key="7">
    <source>
        <dbReference type="ARBA" id="ARBA00023136"/>
    </source>
</evidence>
<keyword evidence="7 8" id="KW-0472">Membrane</keyword>
<keyword evidence="11" id="KW-1185">Reference proteome</keyword>
<dbReference type="GO" id="GO:0055085">
    <property type="term" value="P:transmembrane transport"/>
    <property type="evidence" value="ECO:0007669"/>
    <property type="project" value="InterPro"/>
</dbReference>
<dbReference type="RefSeq" id="WP_189385108.1">
    <property type="nucleotide sequence ID" value="NZ_BAABFY010000006.1"/>
</dbReference>
<comment type="similarity">
    <text evidence="2">Belongs to the binding-protein-dependent transport system permease family. CysTW subfamily.</text>
</comment>
<dbReference type="CDD" id="cd06261">
    <property type="entry name" value="TM_PBP2"/>
    <property type="match status" value="1"/>
</dbReference>
<gene>
    <name evidence="10" type="ORF">GCM10011450_17450</name>
</gene>
<dbReference type="GO" id="GO:0005886">
    <property type="term" value="C:plasma membrane"/>
    <property type="evidence" value="ECO:0007669"/>
    <property type="project" value="UniProtKB-SubCell"/>
</dbReference>
<comment type="subcellular location">
    <subcellularLocation>
        <location evidence="1 8">Cell membrane</location>
        <topology evidence="1 8">Multi-pass membrane protein</topology>
    </subcellularLocation>
</comment>
<feature type="domain" description="ABC transmembrane type-1" evidence="9">
    <location>
        <begin position="62"/>
        <end position="268"/>
    </location>
</feature>
<evidence type="ECO:0000256" key="1">
    <source>
        <dbReference type="ARBA" id="ARBA00004651"/>
    </source>
</evidence>
<evidence type="ECO:0000256" key="4">
    <source>
        <dbReference type="ARBA" id="ARBA00022475"/>
    </source>
</evidence>
<keyword evidence="5 8" id="KW-0812">Transmembrane</keyword>
<evidence type="ECO:0000256" key="8">
    <source>
        <dbReference type="RuleBase" id="RU363032"/>
    </source>
</evidence>
<reference evidence="10" key="1">
    <citation type="journal article" date="2014" name="Int. J. Syst. Evol. Microbiol.">
        <title>Complete genome sequence of Corynebacterium casei LMG S-19264T (=DSM 44701T), isolated from a smear-ripened cheese.</title>
        <authorList>
            <consortium name="US DOE Joint Genome Institute (JGI-PGF)"/>
            <person name="Walter F."/>
            <person name="Albersmeier A."/>
            <person name="Kalinowski J."/>
            <person name="Ruckert C."/>
        </authorList>
    </citation>
    <scope>NUCLEOTIDE SEQUENCE</scope>
    <source>
        <strain evidence="10">KCTC 23732</strain>
    </source>
</reference>
<dbReference type="PANTHER" id="PTHR42929:SF1">
    <property type="entry name" value="INNER MEMBRANE ABC TRANSPORTER PERMEASE PROTEIN YDCU-RELATED"/>
    <property type="match status" value="1"/>
</dbReference>
<proteinExistence type="inferred from homology"/>
<sequence length="278" mass="30817">MMPAKPSRAHLWLFVPFVLMLGAFCLAPTYWVLVNSFMADDGGFTLTNYKKILSSRFYLIAIENSFWLSLYSSFFGLLIGLLATSSLRFVQGKVRQWVIAFVNMSNNFAGVPLAFAFIIILGTNGAITLLLNKTGFLNGFDLYTRAGLTVVYTYFQIPLAVLLLYPAFDALKDDWEEASRLLGASTFDYWRKVVLPILLPSLLGTFVLLLANALGAYATAFALTASNVNLIPIRIGALVAGDISLNPNLAAALSIVLVVQLVMVTMINQWLMRRRRYA</sequence>
<dbReference type="InterPro" id="IPR035906">
    <property type="entry name" value="MetI-like_sf"/>
</dbReference>
<keyword evidence="4" id="KW-1003">Cell membrane</keyword>
<dbReference type="PANTHER" id="PTHR42929">
    <property type="entry name" value="INNER MEMBRANE ABC TRANSPORTER PERMEASE PROTEIN YDCU-RELATED-RELATED"/>
    <property type="match status" value="1"/>
</dbReference>
<evidence type="ECO:0000256" key="6">
    <source>
        <dbReference type="ARBA" id="ARBA00022989"/>
    </source>
</evidence>
<evidence type="ECO:0000256" key="2">
    <source>
        <dbReference type="ARBA" id="ARBA00007069"/>
    </source>
</evidence>
<keyword evidence="3 8" id="KW-0813">Transport</keyword>
<accession>A0A918JLJ4</accession>
<evidence type="ECO:0000313" key="11">
    <source>
        <dbReference type="Proteomes" id="UP000608345"/>
    </source>
</evidence>
<feature type="transmembrane region" description="Helical" evidence="8">
    <location>
        <begin position="189"/>
        <end position="211"/>
    </location>
</feature>
<evidence type="ECO:0000313" key="10">
    <source>
        <dbReference type="EMBL" id="GGW88001.1"/>
    </source>
</evidence>
<organism evidence="10 11">
    <name type="scientific">Advenella faeciporci</name>
    <dbReference type="NCBI Taxonomy" id="797535"/>
    <lineage>
        <taxon>Bacteria</taxon>
        <taxon>Pseudomonadati</taxon>
        <taxon>Pseudomonadota</taxon>
        <taxon>Betaproteobacteria</taxon>
        <taxon>Burkholderiales</taxon>
        <taxon>Alcaligenaceae</taxon>
    </lineage>
</organism>
<dbReference type="Gene3D" id="1.10.3720.10">
    <property type="entry name" value="MetI-like"/>
    <property type="match status" value="1"/>
</dbReference>
<dbReference type="AlphaFoldDB" id="A0A918JLJ4"/>
<feature type="transmembrane region" description="Helical" evidence="8">
    <location>
        <begin position="66"/>
        <end position="87"/>
    </location>
</feature>
<dbReference type="PROSITE" id="PS50928">
    <property type="entry name" value="ABC_TM1"/>
    <property type="match status" value="1"/>
</dbReference>
<protein>
    <submittedName>
        <fullName evidence="10">Permease</fullName>
    </submittedName>
</protein>
<evidence type="ECO:0000259" key="9">
    <source>
        <dbReference type="PROSITE" id="PS50928"/>
    </source>
</evidence>
<feature type="transmembrane region" description="Helical" evidence="8">
    <location>
        <begin position="249"/>
        <end position="271"/>
    </location>
</feature>
<feature type="transmembrane region" description="Helical" evidence="8">
    <location>
        <begin position="151"/>
        <end position="168"/>
    </location>
</feature>
<dbReference type="EMBL" id="BMYS01000011">
    <property type="protein sequence ID" value="GGW88001.1"/>
    <property type="molecule type" value="Genomic_DNA"/>
</dbReference>
<dbReference type="SUPFAM" id="SSF161098">
    <property type="entry name" value="MetI-like"/>
    <property type="match status" value="1"/>
</dbReference>
<evidence type="ECO:0000256" key="5">
    <source>
        <dbReference type="ARBA" id="ARBA00022692"/>
    </source>
</evidence>
<dbReference type="Proteomes" id="UP000608345">
    <property type="component" value="Unassembled WGS sequence"/>
</dbReference>
<feature type="transmembrane region" description="Helical" evidence="8">
    <location>
        <begin position="12"/>
        <end position="33"/>
    </location>
</feature>
<name>A0A918JLJ4_9BURK</name>
<comment type="caution">
    <text evidence="10">The sequence shown here is derived from an EMBL/GenBank/DDBJ whole genome shotgun (WGS) entry which is preliminary data.</text>
</comment>
<evidence type="ECO:0000256" key="3">
    <source>
        <dbReference type="ARBA" id="ARBA00022448"/>
    </source>
</evidence>
<dbReference type="InterPro" id="IPR000515">
    <property type="entry name" value="MetI-like"/>
</dbReference>
<keyword evidence="6 8" id="KW-1133">Transmembrane helix</keyword>